<keyword evidence="6" id="KW-0695">RNA-directed DNA polymerase</keyword>
<dbReference type="PANTHER" id="PTHR37984:SF5">
    <property type="entry name" value="PROTEIN NYNRIN-LIKE"/>
    <property type="match status" value="1"/>
</dbReference>
<accession>A0A699L862</accession>
<keyword evidence="5" id="KW-0378">Hydrolase</keyword>
<dbReference type="AlphaFoldDB" id="A0A699L862"/>
<evidence type="ECO:0000256" key="6">
    <source>
        <dbReference type="ARBA" id="ARBA00022918"/>
    </source>
</evidence>
<dbReference type="GO" id="GO:0016787">
    <property type="term" value="F:hydrolase activity"/>
    <property type="evidence" value="ECO:0007669"/>
    <property type="project" value="UniProtKB-KW"/>
</dbReference>
<keyword evidence="3" id="KW-0540">Nuclease</keyword>
<dbReference type="Gene3D" id="3.10.10.10">
    <property type="entry name" value="HIV Type 1 Reverse Transcriptase, subunit A, domain 1"/>
    <property type="match status" value="1"/>
</dbReference>
<evidence type="ECO:0000256" key="1">
    <source>
        <dbReference type="ARBA" id="ARBA00022679"/>
    </source>
</evidence>
<gene>
    <name evidence="8" type="ORF">Tci_701190</name>
</gene>
<dbReference type="GO" id="GO:0004519">
    <property type="term" value="F:endonuclease activity"/>
    <property type="evidence" value="ECO:0007669"/>
    <property type="project" value="UniProtKB-KW"/>
</dbReference>
<dbReference type="InterPro" id="IPR043502">
    <property type="entry name" value="DNA/RNA_pol_sf"/>
</dbReference>
<dbReference type="EMBL" id="BKCJ010594703">
    <property type="protein sequence ID" value="GFB29219.1"/>
    <property type="molecule type" value="Genomic_DNA"/>
</dbReference>
<evidence type="ECO:0000256" key="4">
    <source>
        <dbReference type="ARBA" id="ARBA00022759"/>
    </source>
</evidence>
<keyword evidence="4" id="KW-0255">Endonuclease</keyword>
<keyword evidence="1" id="KW-0808">Transferase</keyword>
<dbReference type="GO" id="GO:0003964">
    <property type="term" value="F:RNA-directed DNA polymerase activity"/>
    <property type="evidence" value="ECO:0007669"/>
    <property type="project" value="UniProtKB-KW"/>
</dbReference>
<reference evidence="8" key="1">
    <citation type="journal article" date="2019" name="Sci. Rep.">
        <title>Draft genome of Tanacetum cinerariifolium, the natural source of mosquito coil.</title>
        <authorList>
            <person name="Yamashiro T."/>
            <person name="Shiraishi A."/>
            <person name="Satake H."/>
            <person name="Nakayama K."/>
        </authorList>
    </citation>
    <scope>NUCLEOTIDE SEQUENCE</scope>
</reference>
<evidence type="ECO:0000256" key="2">
    <source>
        <dbReference type="ARBA" id="ARBA00022695"/>
    </source>
</evidence>
<dbReference type="CDD" id="cd01647">
    <property type="entry name" value="RT_LTR"/>
    <property type="match status" value="1"/>
</dbReference>
<evidence type="ECO:0000259" key="7">
    <source>
        <dbReference type="Pfam" id="PF17917"/>
    </source>
</evidence>
<dbReference type="PANTHER" id="PTHR37984">
    <property type="entry name" value="PROTEIN CBG26694"/>
    <property type="match status" value="1"/>
</dbReference>
<proteinExistence type="predicted"/>
<sequence>MSSLYECEGFTWTLQGLEFTSDVFILPLGGCELVLGVQWLSILGDIKWNFKDLIMDFVYNDRRMVLRGTQKVALQWMSGKKQSKATSNGQLLCVYPNTLFSITQTTTSPPCSQITELLDSYQDVFVTPTSLSPKRKHDHRIPLVPNTPLINIRPYKHPPNQKGAVEVMVQELMASGVIRDSQSPYSSPIFMVKKKDGTWRMCVDYRQLNKYTVKDKFPIPVVEELLDELSGAQFFSKLDLSATFQEHLQHLQLVLQAMRQNSLYAKMSKCNFAAKQVEYLGHIFFGEGVSTDPSKIIAMQKWPTPASFEALKVAMSQASILALPDFNKPFTVEIDASGMGIGAVLQQGGHHIAYLSKSLSPKHHALSTYEKEFYAVLMALEKWRGYLLDRHFKIKTDHFSLKYLLDQRLTTPFQAKWLPKLLGYDYEISHKQGSENHADDALSRISSGFELCSLILSTVDLIQFHPF</sequence>
<feature type="domain" description="Reverse transcriptase RNase H-like" evidence="7">
    <location>
        <begin position="325"/>
        <end position="424"/>
    </location>
</feature>
<name>A0A699L862_TANCI</name>
<evidence type="ECO:0000256" key="3">
    <source>
        <dbReference type="ARBA" id="ARBA00022722"/>
    </source>
</evidence>
<dbReference type="InterPro" id="IPR041373">
    <property type="entry name" value="RT_RNaseH"/>
</dbReference>
<dbReference type="InterPro" id="IPR050951">
    <property type="entry name" value="Retrovirus_Pol_polyprotein"/>
</dbReference>
<evidence type="ECO:0000313" key="8">
    <source>
        <dbReference type="EMBL" id="GFB29219.1"/>
    </source>
</evidence>
<comment type="caution">
    <text evidence="8">The sequence shown here is derived from an EMBL/GenBank/DDBJ whole genome shotgun (WGS) entry which is preliminary data.</text>
</comment>
<dbReference type="Gene3D" id="3.10.20.370">
    <property type="match status" value="1"/>
</dbReference>
<dbReference type="InterPro" id="IPR043128">
    <property type="entry name" value="Rev_trsase/Diguanyl_cyclase"/>
</dbReference>
<dbReference type="Pfam" id="PF17917">
    <property type="entry name" value="RT_RNaseH"/>
    <property type="match status" value="1"/>
</dbReference>
<organism evidence="8">
    <name type="scientific">Tanacetum cinerariifolium</name>
    <name type="common">Dalmatian daisy</name>
    <name type="synonym">Chrysanthemum cinerariifolium</name>
    <dbReference type="NCBI Taxonomy" id="118510"/>
    <lineage>
        <taxon>Eukaryota</taxon>
        <taxon>Viridiplantae</taxon>
        <taxon>Streptophyta</taxon>
        <taxon>Embryophyta</taxon>
        <taxon>Tracheophyta</taxon>
        <taxon>Spermatophyta</taxon>
        <taxon>Magnoliopsida</taxon>
        <taxon>eudicotyledons</taxon>
        <taxon>Gunneridae</taxon>
        <taxon>Pentapetalae</taxon>
        <taxon>asterids</taxon>
        <taxon>campanulids</taxon>
        <taxon>Asterales</taxon>
        <taxon>Asteraceae</taxon>
        <taxon>Asteroideae</taxon>
        <taxon>Anthemideae</taxon>
        <taxon>Anthemidinae</taxon>
        <taxon>Tanacetum</taxon>
    </lineage>
</organism>
<keyword evidence="2" id="KW-0548">Nucleotidyltransferase</keyword>
<dbReference type="CDD" id="cd09274">
    <property type="entry name" value="RNase_HI_RT_Ty3"/>
    <property type="match status" value="1"/>
</dbReference>
<dbReference type="SUPFAM" id="SSF56672">
    <property type="entry name" value="DNA/RNA polymerases"/>
    <property type="match status" value="1"/>
</dbReference>
<dbReference type="Gene3D" id="3.30.70.270">
    <property type="match status" value="2"/>
</dbReference>
<protein>
    <recommendedName>
        <fullName evidence="7">Reverse transcriptase RNase H-like domain-containing protein</fullName>
    </recommendedName>
</protein>
<evidence type="ECO:0000256" key="5">
    <source>
        <dbReference type="ARBA" id="ARBA00022801"/>
    </source>
</evidence>